<dbReference type="SUPFAM" id="SSF53448">
    <property type="entry name" value="Nucleotide-diphospho-sugar transferases"/>
    <property type="match status" value="1"/>
</dbReference>
<protein>
    <submittedName>
        <fullName evidence="2">Glycosyltransferase involved in cell wall biosynthesis</fullName>
    </submittedName>
</protein>
<dbReference type="PANTHER" id="PTHR22916">
    <property type="entry name" value="GLYCOSYLTRANSFERASE"/>
    <property type="match status" value="1"/>
</dbReference>
<dbReference type="GO" id="GO:0016758">
    <property type="term" value="F:hexosyltransferase activity"/>
    <property type="evidence" value="ECO:0007669"/>
    <property type="project" value="UniProtKB-ARBA"/>
</dbReference>
<dbReference type="RefSeq" id="WP_184221398.1">
    <property type="nucleotide sequence ID" value="NZ_JACHIP010000006.1"/>
</dbReference>
<accession>A0A7W7ZI61</accession>
<sequence>MKPLISIVTPSLNQSQFLREALESVRNQQYAAVEHIVLDGCSTDGSQRILQDIEKASGATAFWWRSGHDGGQSAALNQGFARAKGEIIGWLNADDRYRAGCFDKVAAAFTEHPELDVLYGDYNLMDAAGNHLAVRREIEFSRFILRYHRVLYIPTTATFFRRRVFERGHSLSSSLHYAMDLEFFLRLADAGCRFQHLSQVLADFRVHPASKSVAFRSRQRAEHRSVVLRATPLARHLPSLGLRNLAAASLQLPAALLRYGEKLLRGFYFPSSRAPEQHLPVTSRPEQL</sequence>
<evidence type="ECO:0000259" key="1">
    <source>
        <dbReference type="Pfam" id="PF00535"/>
    </source>
</evidence>
<organism evidence="2 3">
    <name type="scientific">Granulicella aggregans</name>
    <dbReference type="NCBI Taxonomy" id="474949"/>
    <lineage>
        <taxon>Bacteria</taxon>
        <taxon>Pseudomonadati</taxon>
        <taxon>Acidobacteriota</taxon>
        <taxon>Terriglobia</taxon>
        <taxon>Terriglobales</taxon>
        <taxon>Acidobacteriaceae</taxon>
        <taxon>Granulicella</taxon>
    </lineage>
</organism>
<proteinExistence type="predicted"/>
<comment type="caution">
    <text evidence="2">The sequence shown here is derived from an EMBL/GenBank/DDBJ whole genome shotgun (WGS) entry which is preliminary data.</text>
</comment>
<evidence type="ECO:0000313" key="3">
    <source>
        <dbReference type="Proteomes" id="UP000540989"/>
    </source>
</evidence>
<reference evidence="2 3" key="1">
    <citation type="submission" date="2020-08" db="EMBL/GenBank/DDBJ databases">
        <title>Genomic Encyclopedia of Type Strains, Phase IV (KMG-V): Genome sequencing to study the core and pangenomes of soil and plant-associated prokaryotes.</title>
        <authorList>
            <person name="Whitman W."/>
        </authorList>
    </citation>
    <scope>NUCLEOTIDE SEQUENCE [LARGE SCALE GENOMIC DNA]</scope>
    <source>
        <strain evidence="2 3">M8UP14</strain>
    </source>
</reference>
<gene>
    <name evidence="2" type="ORF">HDF16_004407</name>
</gene>
<dbReference type="EMBL" id="JACHIP010000006">
    <property type="protein sequence ID" value="MBB5059681.1"/>
    <property type="molecule type" value="Genomic_DNA"/>
</dbReference>
<dbReference type="Pfam" id="PF00535">
    <property type="entry name" value="Glycos_transf_2"/>
    <property type="match status" value="1"/>
</dbReference>
<dbReference type="CDD" id="cd06433">
    <property type="entry name" value="GT_2_WfgS_like"/>
    <property type="match status" value="1"/>
</dbReference>
<dbReference type="InterPro" id="IPR001173">
    <property type="entry name" value="Glyco_trans_2-like"/>
</dbReference>
<dbReference type="Gene3D" id="3.90.550.10">
    <property type="entry name" value="Spore Coat Polysaccharide Biosynthesis Protein SpsA, Chain A"/>
    <property type="match status" value="1"/>
</dbReference>
<dbReference type="Proteomes" id="UP000540989">
    <property type="component" value="Unassembled WGS sequence"/>
</dbReference>
<evidence type="ECO:0000313" key="2">
    <source>
        <dbReference type="EMBL" id="MBB5059681.1"/>
    </source>
</evidence>
<keyword evidence="3" id="KW-1185">Reference proteome</keyword>
<dbReference type="InterPro" id="IPR029044">
    <property type="entry name" value="Nucleotide-diphossugar_trans"/>
</dbReference>
<keyword evidence="2" id="KW-0808">Transferase</keyword>
<name>A0A7W7ZI61_9BACT</name>
<dbReference type="PANTHER" id="PTHR22916:SF65">
    <property type="entry name" value="SLR1065 PROTEIN"/>
    <property type="match status" value="1"/>
</dbReference>
<feature type="domain" description="Glycosyltransferase 2-like" evidence="1">
    <location>
        <begin position="6"/>
        <end position="167"/>
    </location>
</feature>
<dbReference type="AlphaFoldDB" id="A0A7W7ZI61"/>